<reference evidence="3" key="1">
    <citation type="journal article" date="2017" name="Gigascience">
        <title>The genome draft of coconut (Cocos nucifera).</title>
        <authorList>
            <person name="Xiao Y."/>
            <person name="Xu P."/>
            <person name="Fan H."/>
            <person name="Baudouin L."/>
            <person name="Xia W."/>
            <person name="Bocs S."/>
            <person name="Xu J."/>
            <person name="Li Q."/>
            <person name="Guo A."/>
            <person name="Zhou L."/>
            <person name="Li J."/>
            <person name="Wu Y."/>
            <person name="Ma Z."/>
            <person name="Armero A."/>
            <person name="Issali A.E."/>
            <person name="Liu N."/>
            <person name="Peng M."/>
            <person name="Yang Y."/>
        </authorList>
    </citation>
    <scope>NUCLEOTIDE SEQUENCE</scope>
    <source>
        <tissue evidence="3">Spear leaf of Hainan Tall coconut</tissue>
    </source>
</reference>
<dbReference type="InterPro" id="IPR032675">
    <property type="entry name" value="LRR_dom_sf"/>
</dbReference>
<dbReference type="SUPFAM" id="SSF81383">
    <property type="entry name" value="F-box domain"/>
    <property type="match status" value="1"/>
</dbReference>
<proteinExistence type="predicted"/>
<evidence type="ECO:0000313" key="4">
    <source>
        <dbReference type="Proteomes" id="UP000797356"/>
    </source>
</evidence>
<name>A0A8K0NCV0_COCNU</name>
<comment type="caution">
    <text evidence="3">The sequence shown here is derived from an EMBL/GenBank/DDBJ whole genome shotgun (WGS) entry which is preliminary data.</text>
</comment>
<dbReference type="EMBL" id="CM017885">
    <property type="protein sequence ID" value="KAG1367990.1"/>
    <property type="molecule type" value="Genomic_DNA"/>
</dbReference>
<evidence type="ECO:0000259" key="2">
    <source>
        <dbReference type="Pfam" id="PF24758"/>
    </source>
</evidence>
<reference evidence="3" key="2">
    <citation type="submission" date="2019-07" db="EMBL/GenBank/DDBJ databases">
        <authorList>
            <person name="Yang Y."/>
            <person name="Bocs S."/>
            <person name="Baudouin L."/>
        </authorList>
    </citation>
    <scope>NUCLEOTIDE SEQUENCE</scope>
    <source>
        <tissue evidence="3">Spear leaf of Hainan Tall coconut</tissue>
    </source>
</reference>
<dbReference type="OrthoDB" id="612216at2759"/>
<feature type="domain" description="F-box/LRR-repeat protein 15/At3g58940/PEG3-like LRR" evidence="2">
    <location>
        <begin position="125"/>
        <end position="219"/>
    </location>
</feature>
<keyword evidence="4" id="KW-1185">Reference proteome</keyword>
<evidence type="ECO:0000256" key="1">
    <source>
        <dbReference type="SAM" id="MobiDB-lite"/>
    </source>
</evidence>
<dbReference type="AlphaFoldDB" id="A0A8K0NCV0"/>
<protein>
    <submittedName>
        <fullName evidence="3">Putative F-box/FBD/LRR-repeat protein</fullName>
    </submittedName>
</protein>
<dbReference type="Pfam" id="PF24758">
    <property type="entry name" value="LRR_At5g56370"/>
    <property type="match status" value="1"/>
</dbReference>
<sequence>MASNGKKRTIVSDSEPHRSGGIAAADGPDRFSLLLDYHLVSILSVLPIEDSVRTSVLSTGWRHLWTLPPLRLLDDSTLRRPHQDKEGRLALEGWRVRAIDRVLSAHAGPIWSCRLSCLYFHLPLLDGWIQTLSRKGVQDLALLIPMDKRFYLAPPSLITCRSLQSLELCYFRFPKPTHPRPDLVNLRALKLKRNLVTDAAVHEILSSCPALQSLALHSSPLPGPLQHDTG</sequence>
<accession>A0A8K0NCV0</accession>
<dbReference type="PANTHER" id="PTHR31639">
    <property type="entry name" value="F-BOX PROTEIN-LIKE"/>
    <property type="match status" value="1"/>
</dbReference>
<dbReference type="SUPFAM" id="SSF52058">
    <property type="entry name" value="L domain-like"/>
    <property type="match status" value="1"/>
</dbReference>
<feature type="region of interest" description="Disordered" evidence="1">
    <location>
        <begin position="1"/>
        <end position="23"/>
    </location>
</feature>
<dbReference type="InterPro" id="IPR036047">
    <property type="entry name" value="F-box-like_dom_sf"/>
</dbReference>
<dbReference type="PANTHER" id="PTHR31639:SF256">
    <property type="entry name" value="OS07G0242900 PROTEIN"/>
    <property type="match status" value="1"/>
</dbReference>
<dbReference type="Proteomes" id="UP000797356">
    <property type="component" value="Chromosome 14"/>
</dbReference>
<dbReference type="Gene3D" id="3.80.10.10">
    <property type="entry name" value="Ribonuclease Inhibitor"/>
    <property type="match status" value="1"/>
</dbReference>
<organism evidence="3 4">
    <name type="scientific">Cocos nucifera</name>
    <name type="common">Coconut palm</name>
    <dbReference type="NCBI Taxonomy" id="13894"/>
    <lineage>
        <taxon>Eukaryota</taxon>
        <taxon>Viridiplantae</taxon>
        <taxon>Streptophyta</taxon>
        <taxon>Embryophyta</taxon>
        <taxon>Tracheophyta</taxon>
        <taxon>Spermatophyta</taxon>
        <taxon>Magnoliopsida</taxon>
        <taxon>Liliopsida</taxon>
        <taxon>Arecaceae</taxon>
        <taxon>Arecoideae</taxon>
        <taxon>Cocoseae</taxon>
        <taxon>Attaleinae</taxon>
        <taxon>Cocos</taxon>
    </lineage>
</organism>
<evidence type="ECO:0000313" key="3">
    <source>
        <dbReference type="EMBL" id="KAG1367990.1"/>
    </source>
</evidence>
<dbReference type="InterPro" id="IPR055411">
    <property type="entry name" value="LRR_FXL15/At3g58940/PEG3-like"/>
</dbReference>
<gene>
    <name evidence="3" type="ORF">COCNU_14G004580</name>
</gene>